<dbReference type="PANTHER" id="PTHR42796">
    <property type="entry name" value="FUMARYLACETOACETATE HYDROLASE DOMAIN-CONTAINING PROTEIN 2A-RELATED"/>
    <property type="match status" value="1"/>
</dbReference>
<dbReference type="Gene3D" id="3.90.850.10">
    <property type="entry name" value="Fumarylacetoacetase-like, C-terminal domain"/>
    <property type="match status" value="1"/>
</dbReference>
<dbReference type="GO" id="GO:0016787">
    <property type="term" value="F:hydrolase activity"/>
    <property type="evidence" value="ECO:0007669"/>
    <property type="project" value="UniProtKB-KW"/>
</dbReference>
<evidence type="ECO:0000256" key="2">
    <source>
        <dbReference type="ARBA" id="ARBA00022723"/>
    </source>
</evidence>
<evidence type="ECO:0000313" key="5">
    <source>
        <dbReference type="Proteomes" id="UP001341259"/>
    </source>
</evidence>
<evidence type="ECO:0000313" key="4">
    <source>
        <dbReference type="EMBL" id="WUG98517.1"/>
    </source>
</evidence>
<dbReference type="SUPFAM" id="SSF56529">
    <property type="entry name" value="FAH"/>
    <property type="match status" value="1"/>
</dbReference>
<organism evidence="4 5">
    <name type="scientific">Streptomyces violaceus</name>
    <name type="common">Streptomyces venezuelae</name>
    <dbReference type="NCBI Taxonomy" id="1936"/>
    <lineage>
        <taxon>Bacteria</taxon>
        <taxon>Bacillati</taxon>
        <taxon>Actinomycetota</taxon>
        <taxon>Actinomycetes</taxon>
        <taxon>Kitasatosporales</taxon>
        <taxon>Streptomycetaceae</taxon>
        <taxon>Streptomyces</taxon>
    </lineage>
</organism>
<evidence type="ECO:0000259" key="3">
    <source>
        <dbReference type="Pfam" id="PF01557"/>
    </source>
</evidence>
<reference evidence="4 5" key="1">
    <citation type="submission" date="2022-10" db="EMBL/GenBank/DDBJ databases">
        <title>The complete genomes of actinobacterial strains from the NBC collection.</title>
        <authorList>
            <person name="Joergensen T.S."/>
            <person name="Alvarez Arevalo M."/>
            <person name="Sterndorff E.B."/>
            <person name="Faurdal D."/>
            <person name="Vuksanovic O."/>
            <person name="Mourched A.-S."/>
            <person name="Charusanti P."/>
            <person name="Shaw S."/>
            <person name="Blin K."/>
            <person name="Weber T."/>
        </authorList>
    </citation>
    <scope>NUCLEOTIDE SEQUENCE [LARGE SCALE GENOMIC DNA]</scope>
    <source>
        <strain evidence="4 5">NBC_00456</strain>
    </source>
</reference>
<dbReference type="RefSeq" id="WP_328346411.1">
    <property type="nucleotide sequence ID" value="NZ_CP107906.1"/>
</dbReference>
<dbReference type="Pfam" id="PF01557">
    <property type="entry name" value="FAA_hydrolase"/>
    <property type="match status" value="1"/>
</dbReference>
<feature type="domain" description="Fumarylacetoacetase-like C-terminal" evidence="3">
    <location>
        <begin position="67"/>
        <end position="272"/>
    </location>
</feature>
<comment type="similarity">
    <text evidence="1">Belongs to the FAH family.</text>
</comment>
<name>A0ABZ1P578_STRVL</name>
<dbReference type="PANTHER" id="PTHR42796:SF4">
    <property type="entry name" value="FUMARYLACETOACETATE HYDROLASE DOMAIN-CONTAINING PROTEIN 2A"/>
    <property type="match status" value="1"/>
</dbReference>
<keyword evidence="2" id="KW-0479">Metal-binding</keyword>
<protein>
    <submittedName>
        <fullName evidence="4">Fumarylacetoacetate hydrolase family protein</fullName>
    </submittedName>
</protein>
<accession>A0ABZ1P578</accession>
<proteinExistence type="inferred from homology"/>
<dbReference type="InterPro" id="IPR011234">
    <property type="entry name" value="Fumarylacetoacetase-like_C"/>
</dbReference>
<dbReference type="InterPro" id="IPR036663">
    <property type="entry name" value="Fumarylacetoacetase_C_sf"/>
</dbReference>
<keyword evidence="4" id="KW-0378">Hydrolase</keyword>
<dbReference type="EMBL" id="CP107906">
    <property type="protein sequence ID" value="WUG98517.1"/>
    <property type="molecule type" value="Genomic_DNA"/>
</dbReference>
<dbReference type="InterPro" id="IPR051121">
    <property type="entry name" value="FAH"/>
</dbReference>
<sequence length="274" mass="29204">MRLATIRTADGTHAVRVDDDAAVELGPPDLGALLRRPDWRAEAAAADGPRHEIAGLDYAPPVPSPEKIVCVGLNYRNHILEMGRELPEHPTLFAKFARAQVGAYDPVVLPAGSDAVDWEAELGVIVGAEVRHATPEQARAAIAGYTVVNDVTARDFQYRSPQWLQGKTFEASTPVGPWLVTTEPGDAPLSAELSCSVDGELMQKADTGDLVFDPAALVAYISQIVTLVPGDMIATGTPGGVGHARKPPRYLTEGSELVTRIEGIGECRNTLVRG</sequence>
<dbReference type="Proteomes" id="UP001341259">
    <property type="component" value="Chromosome"/>
</dbReference>
<gene>
    <name evidence="4" type="ORF">OHB29_39155</name>
</gene>
<keyword evidence="5" id="KW-1185">Reference proteome</keyword>
<evidence type="ECO:0000256" key="1">
    <source>
        <dbReference type="ARBA" id="ARBA00010211"/>
    </source>
</evidence>